<evidence type="ECO:0000313" key="2">
    <source>
        <dbReference type="Proteomes" id="UP000824890"/>
    </source>
</evidence>
<organism evidence="1 2">
    <name type="scientific">Brassica napus</name>
    <name type="common">Rape</name>
    <dbReference type="NCBI Taxonomy" id="3708"/>
    <lineage>
        <taxon>Eukaryota</taxon>
        <taxon>Viridiplantae</taxon>
        <taxon>Streptophyta</taxon>
        <taxon>Embryophyta</taxon>
        <taxon>Tracheophyta</taxon>
        <taxon>Spermatophyta</taxon>
        <taxon>Magnoliopsida</taxon>
        <taxon>eudicotyledons</taxon>
        <taxon>Gunneridae</taxon>
        <taxon>Pentapetalae</taxon>
        <taxon>rosids</taxon>
        <taxon>malvids</taxon>
        <taxon>Brassicales</taxon>
        <taxon>Brassicaceae</taxon>
        <taxon>Brassiceae</taxon>
        <taxon>Brassica</taxon>
    </lineage>
</organism>
<dbReference type="EMBL" id="JAGKQM010000018">
    <property type="protein sequence ID" value="KAH0863171.1"/>
    <property type="molecule type" value="Genomic_DNA"/>
</dbReference>
<sequence length="186" mass="20481">MNKGLSRFNLHHTGGCFQAAFSLSSKPEEEEKLHSHRSPSVVGRASHRCYVREDLLLLFMIRLFKSPVTRLLPRWSSGSVSGKRWLFQHRFCRLLSPGGDGFSSISIAGFVSPGRDGFSSISIAGFVSSGRDGFSSISIAGFFSGRSTTQSASVVLLASLSKSQRTFSSTRLYVAFESILNDYERL</sequence>
<keyword evidence="2" id="KW-1185">Reference proteome</keyword>
<accession>A0ABQ7Y7J1</accession>
<name>A0ABQ7Y7J1_BRANA</name>
<protein>
    <submittedName>
        <fullName evidence="1">Uncharacterized protein</fullName>
    </submittedName>
</protein>
<proteinExistence type="predicted"/>
<comment type="caution">
    <text evidence="1">The sequence shown here is derived from an EMBL/GenBank/DDBJ whole genome shotgun (WGS) entry which is preliminary data.</text>
</comment>
<reference evidence="1 2" key="1">
    <citation type="submission" date="2021-05" db="EMBL/GenBank/DDBJ databases">
        <title>Genome Assembly of Synthetic Allotetraploid Brassica napus Reveals Homoeologous Exchanges between Subgenomes.</title>
        <authorList>
            <person name="Davis J.T."/>
        </authorList>
    </citation>
    <scope>NUCLEOTIDE SEQUENCE [LARGE SCALE GENOMIC DNA]</scope>
    <source>
        <strain evidence="2">cv. Da-Ae</strain>
        <tissue evidence="1">Seedling</tissue>
    </source>
</reference>
<gene>
    <name evidence="1" type="ORF">HID58_080382</name>
</gene>
<evidence type="ECO:0000313" key="1">
    <source>
        <dbReference type="EMBL" id="KAH0863171.1"/>
    </source>
</evidence>
<dbReference type="Proteomes" id="UP000824890">
    <property type="component" value="Unassembled WGS sequence"/>
</dbReference>